<dbReference type="SUPFAM" id="SSF52540">
    <property type="entry name" value="P-loop containing nucleoside triphosphate hydrolases"/>
    <property type="match status" value="1"/>
</dbReference>
<evidence type="ECO:0000256" key="1">
    <source>
        <dbReference type="ARBA" id="ARBA00022490"/>
    </source>
</evidence>
<feature type="binding site" evidence="8">
    <location>
        <position position="285"/>
    </location>
    <ligand>
        <name>Mg(2+)</name>
        <dbReference type="ChEBI" id="CHEBI:18420"/>
    </ligand>
</feature>
<comment type="similarity">
    <text evidence="8">Belongs to the MobA family.</text>
</comment>
<accession>B4S5T8</accession>
<evidence type="ECO:0000256" key="8">
    <source>
        <dbReference type="HAMAP-Rule" id="MF_00316"/>
    </source>
</evidence>
<dbReference type="CDD" id="cd02503">
    <property type="entry name" value="MobA"/>
    <property type="match status" value="1"/>
</dbReference>
<dbReference type="GO" id="GO:0046872">
    <property type="term" value="F:metal ion binding"/>
    <property type="evidence" value="ECO:0007669"/>
    <property type="project" value="UniProtKB-KW"/>
</dbReference>
<feature type="binding site" evidence="8">
    <location>
        <position position="285"/>
    </location>
    <ligand>
        <name>GTP</name>
        <dbReference type="ChEBI" id="CHEBI:37565"/>
    </ligand>
</feature>
<dbReference type="NCBIfam" id="NF011059">
    <property type="entry name" value="PRK14490.1"/>
    <property type="match status" value="1"/>
</dbReference>
<dbReference type="InterPro" id="IPR025877">
    <property type="entry name" value="MobA-like_NTP_Trfase"/>
</dbReference>
<dbReference type="STRING" id="290512.Paes_2131"/>
<feature type="binding site" evidence="8">
    <location>
        <position position="256"/>
    </location>
    <ligand>
        <name>GTP</name>
        <dbReference type="ChEBI" id="CHEBI:37565"/>
    </ligand>
</feature>
<keyword evidence="4 8" id="KW-0547">Nucleotide-binding</keyword>
<protein>
    <recommendedName>
        <fullName evidence="8">Probable molybdenum cofactor guanylyltransferase</fullName>
        <shortName evidence="8">MoCo guanylyltransferase</shortName>
        <ecNumber evidence="8">2.7.7.77</ecNumber>
    </recommendedName>
    <alternativeName>
        <fullName evidence="8">GTP:molybdopterin guanylyltransferase</fullName>
    </alternativeName>
    <alternativeName>
        <fullName evidence="8">Mo-MPT guanylyltransferase</fullName>
    </alternativeName>
    <alternativeName>
        <fullName evidence="8">Molybdopterin guanylyltransferase</fullName>
    </alternativeName>
    <alternativeName>
        <fullName evidence="8">Molybdopterin-guanine dinucleotide synthase</fullName>
        <shortName evidence="8">MGD synthase</shortName>
    </alternativeName>
</protein>
<reference evidence="11" key="1">
    <citation type="submission" date="2008-06" db="EMBL/GenBank/DDBJ databases">
        <title>Complete sequence of chromosome of Prosthecochloris aestuarii DSM 271.</title>
        <authorList>
            <consortium name="US DOE Joint Genome Institute"/>
            <person name="Lucas S."/>
            <person name="Copeland A."/>
            <person name="Lapidus A."/>
            <person name="Glavina del Rio T."/>
            <person name="Dalin E."/>
            <person name="Tice H."/>
            <person name="Bruce D."/>
            <person name="Goodwin L."/>
            <person name="Pitluck S."/>
            <person name="Schmutz J."/>
            <person name="Larimer F."/>
            <person name="Land M."/>
            <person name="Hauser L."/>
            <person name="Kyrpides N."/>
            <person name="Anderson I."/>
            <person name="Liu Z."/>
            <person name="Li T."/>
            <person name="Zhao F."/>
            <person name="Overmann J."/>
            <person name="Bryant D.A."/>
            <person name="Richardson P."/>
        </authorList>
    </citation>
    <scope>NUCLEOTIDE SEQUENCE [LARGE SCALE GENOMIC DNA]</scope>
    <source>
        <strain evidence="11">DSM 271</strain>
    </source>
</reference>
<keyword evidence="5 8" id="KW-0460">Magnesium</keyword>
<dbReference type="InterPro" id="IPR013482">
    <property type="entry name" value="Molybde_CF_guanTrfase"/>
</dbReference>
<evidence type="ECO:0000259" key="10">
    <source>
        <dbReference type="Pfam" id="PF12804"/>
    </source>
</evidence>
<keyword evidence="6 8" id="KW-0342">GTP-binding</keyword>
<comment type="catalytic activity">
    <reaction evidence="8">
        <text>Mo-molybdopterin + GTP + H(+) = Mo-molybdopterin guanine dinucleotide + diphosphate</text>
        <dbReference type="Rhea" id="RHEA:34243"/>
        <dbReference type="ChEBI" id="CHEBI:15378"/>
        <dbReference type="ChEBI" id="CHEBI:33019"/>
        <dbReference type="ChEBI" id="CHEBI:37565"/>
        <dbReference type="ChEBI" id="CHEBI:71302"/>
        <dbReference type="ChEBI" id="CHEBI:71310"/>
        <dbReference type="EC" id="2.7.7.77"/>
    </reaction>
</comment>
<comment type="subcellular location">
    <subcellularLocation>
        <location evidence="8">Cytoplasm</location>
    </subcellularLocation>
</comment>
<evidence type="ECO:0000259" key="9">
    <source>
        <dbReference type="Pfam" id="PF03205"/>
    </source>
</evidence>
<keyword evidence="12" id="KW-1185">Reference proteome</keyword>
<dbReference type="eggNOG" id="COG0746">
    <property type="taxonomic scope" value="Bacteria"/>
</dbReference>
<feature type="domain" description="MobA-like NTP transferase" evidence="10">
    <location>
        <begin position="194"/>
        <end position="350"/>
    </location>
</feature>
<keyword evidence="3 8" id="KW-0479">Metal-binding</keyword>
<dbReference type="InterPro" id="IPR029044">
    <property type="entry name" value="Nucleotide-diphossugar_trans"/>
</dbReference>
<dbReference type="GO" id="GO:0005525">
    <property type="term" value="F:GTP binding"/>
    <property type="evidence" value="ECO:0007669"/>
    <property type="project" value="UniProtKB-UniRule"/>
</dbReference>
<keyword evidence="1 8" id="KW-0963">Cytoplasm</keyword>
<dbReference type="HOGENOM" id="CLU_042775_0_0_10"/>
<evidence type="ECO:0000256" key="7">
    <source>
        <dbReference type="ARBA" id="ARBA00023150"/>
    </source>
</evidence>
<dbReference type="EMBL" id="CP001108">
    <property type="protein sequence ID" value="ACF47135.1"/>
    <property type="molecule type" value="Genomic_DNA"/>
</dbReference>
<gene>
    <name evidence="8" type="primary">mobA</name>
    <name evidence="11" type="ordered locus">Paes_2131</name>
</gene>
<dbReference type="NCBIfam" id="TIGR00176">
    <property type="entry name" value="mobB"/>
    <property type="match status" value="1"/>
</dbReference>
<dbReference type="EC" id="2.7.7.77" evidence="8"/>
<evidence type="ECO:0000313" key="11">
    <source>
        <dbReference type="EMBL" id="ACF47135.1"/>
    </source>
</evidence>
<dbReference type="InterPro" id="IPR027417">
    <property type="entry name" value="P-loop_NTPase"/>
</dbReference>
<feature type="binding site" evidence="8">
    <location>
        <begin position="197"/>
        <end position="199"/>
    </location>
    <ligand>
        <name>GTP</name>
        <dbReference type="ChEBI" id="CHEBI:37565"/>
    </ligand>
</feature>
<sequence length="395" mass="43978">MPGHMEPNMHDSRSGLTFHPFEIAVCGFSNTGKTTLISRLTALLKERYAIGYFKHGCHRFDIDHEGKDSAVIRKAGASAVMISDPHQHALIADGPPDPLKVQSALDHLDMLLVEGLKEIPLPKIILAGPDEKILDLMQQGIVSNVKAIVVVDHTMQDRYRTFGLPVFHRDNISALAAFIEGYFLSRIERHPLYGLVLAGGMSSRMKQDKALLTYHESNQLVHTAKLLLKHCQRVFISCRHDQQKEYSSFGFPLIIDRYIEIGPMAGLLSAQHHHPATPWLVAACDLPLLDHKSVGRLASGRVPWKSATAFRHESTGKTEPLCAIYEPKSRLKLLEMHARGSNSLKSFLRNAPVHYLSLTDPECLQNINDPVDKAAAEQLLATNPRNANDETPLCH</sequence>
<dbReference type="GO" id="GO:0005737">
    <property type="term" value="C:cytoplasm"/>
    <property type="evidence" value="ECO:0007669"/>
    <property type="project" value="UniProtKB-SubCell"/>
</dbReference>
<dbReference type="CDD" id="cd03116">
    <property type="entry name" value="MobB"/>
    <property type="match status" value="1"/>
</dbReference>
<dbReference type="AlphaFoldDB" id="B4S5T8"/>
<dbReference type="KEGG" id="paa:Paes_2131"/>
<feature type="binding site" evidence="8">
    <location>
        <position position="209"/>
    </location>
    <ligand>
        <name>GTP</name>
        <dbReference type="ChEBI" id="CHEBI:37565"/>
    </ligand>
</feature>
<evidence type="ECO:0000256" key="3">
    <source>
        <dbReference type="ARBA" id="ARBA00022723"/>
    </source>
</evidence>
<evidence type="ECO:0000313" key="12">
    <source>
        <dbReference type="Proteomes" id="UP000002725"/>
    </source>
</evidence>
<keyword evidence="7 8" id="KW-0501">Molybdenum cofactor biosynthesis</keyword>
<dbReference type="Gene3D" id="3.90.550.10">
    <property type="entry name" value="Spore Coat Polysaccharide Biosynthesis Protein SpsA, Chain A"/>
    <property type="match status" value="1"/>
</dbReference>
<dbReference type="eggNOG" id="COG1763">
    <property type="taxonomic scope" value="Bacteria"/>
</dbReference>
<keyword evidence="2 8" id="KW-0808">Transferase</keyword>
<organism evidence="11 12">
    <name type="scientific">Prosthecochloris aestuarii (strain DSM 271 / SK 413)</name>
    <dbReference type="NCBI Taxonomy" id="290512"/>
    <lineage>
        <taxon>Bacteria</taxon>
        <taxon>Pseudomonadati</taxon>
        <taxon>Chlorobiota</taxon>
        <taxon>Chlorobiia</taxon>
        <taxon>Chlorobiales</taxon>
        <taxon>Chlorobiaceae</taxon>
        <taxon>Prosthecochloris</taxon>
    </lineage>
</organism>
<evidence type="ECO:0000256" key="4">
    <source>
        <dbReference type="ARBA" id="ARBA00022741"/>
    </source>
</evidence>
<dbReference type="HAMAP" id="MF_00316">
    <property type="entry name" value="MobA"/>
    <property type="match status" value="1"/>
</dbReference>
<proteinExistence type="inferred from homology"/>
<feature type="domain" description="Molybdopterin-guanine dinucleotide biosynthesis protein B (MobB)" evidence="9">
    <location>
        <begin position="23"/>
        <end position="130"/>
    </location>
</feature>
<comment type="function">
    <text evidence="8">Transfers a GMP moiety from GTP to Mo-molybdopterin (Mo-MPT) cofactor (Moco or molybdenum cofactor) to form Mo-molybdopterin guanine dinucleotide (Mo-MGD) cofactor.</text>
</comment>
<comment type="caution">
    <text evidence="8">Lacks conserved residue(s) required for the propagation of feature annotation.</text>
</comment>
<comment type="domain">
    <text evidence="8">The N-terminal domain determines nucleotide recognition and specific binding, while the C-terminal domain determines the specific binding to the target protein.</text>
</comment>
<dbReference type="SUPFAM" id="SSF53448">
    <property type="entry name" value="Nucleotide-diphospho-sugar transferases"/>
    <property type="match status" value="1"/>
</dbReference>
<evidence type="ECO:0000256" key="6">
    <source>
        <dbReference type="ARBA" id="ARBA00023134"/>
    </source>
</evidence>
<name>B4S5T8_PROA2</name>
<evidence type="ECO:0000256" key="5">
    <source>
        <dbReference type="ARBA" id="ARBA00022842"/>
    </source>
</evidence>
<dbReference type="Pfam" id="PF12804">
    <property type="entry name" value="NTP_transf_3"/>
    <property type="match status" value="1"/>
</dbReference>
<dbReference type="Pfam" id="PF03205">
    <property type="entry name" value="MobB"/>
    <property type="match status" value="1"/>
</dbReference>
<dbReference type="Proteomes" id="UP000002725">
    <property type="component" value="Chromosome"/>
</dbReference>
<evidence type="ECO:0000256" key="2">
    <source>
        <dbReference type="ARBA" id="ARBA00022679"/>
    </source>
</evidence>
<dbReference type="Gene3D" id="3.40.50.300">
    <property type="entry name" value="P-loop containing nucleotide triphosphate hydrolases"/>
    <property type="match status" value="1"/>
</dbReference>
<comment type="cofactor">
    <cofactor evidence="8">
        <name>Mg(2+)</name>
        <dbReference type="ChEBI" id="CHEBI:18420"/>
    </cofactor>
</comment>
<dbReference type="InterPro" id="IPR004435">
    <property type="entry name" value="MobB_dom"/>
</dbReference>
<dbReference type="PANTHER" id="PTHR19136:SF81">
    <property type="entry name" value="MOLYBDENUM COFACTOR GUANYLYLTRANSFERASE"/>
    <property type="match status" value="1"/>
</dbReference>
<dbReference type="GO" id="GO:0006777">
    <property type="term" value="P:Mo-molybdopterin cofactor biosynthetic process"/>
    <property type="evidence" value="ECO:0007669"/>
    <property type="project" value="UniProtKB-KW"/>
</dbReference>
<dbReference type="PANTHER" id="PTHR19136">
    <property type="entry name" value="MOLYBDENUM COFACTOR GUANYLYLTRANSFERASE"/>
    <property type="match status" value="1"/>
</dbReference>
<dbReference type="GO" id="GO:0061603">
    <property type="term" value="F:molybdenum cofactor guanylyltransferase activity"/>
    <property type="evidence" value="ECO:0007669"/>
    <property type="project" value="UniProtKB-EC"/>
</dbReference>